<dbReference type="InterPro" id="IPR008972">
    <property type="entry name" value="Cupredoxin"/>
</dbReference>
<dbReference type="AlphaFoldDB" id="A0ABD6DL63"/>
<dbReference type="InterPro" id="IPR000923">
    <property type="entry name" value="BlueCu_1"/>
</dbReference>
<reference evidence="9 10" key="1">
    <citation type="journal article" date="2019" name="Int. J. Syst. Evol. Microbiol.">
        <title>The Global Catalogue of Microorganisms (GCM) 10K type strain sequencing project: providing services to taxonomists for standard genome sequencing and annotation.</title>
        <authorList>
            <consortium name="The Broad Institute Genomics Platform"/>
            <consortium name="The Broad Institute Genome Sequencing Center for Infectious Disease"/>
            <person name="Wu L."/>
            <person name="Ma J."/>
        </authorList>
    </citation>
    <scope>NUCLEOTIDE SEQUENCE [LARGE SCALE GENOMIC DNA]</scope>
    <source>
        <strain evidence="9 10">CGMCC 1.10390</strain>
    </source>
</reference>
<feature type="domain" description="Blue (type 1) copper" evidence="8">
    <location>
        <begin position="206"/>
        <end position="292"/>
    </location>
</feature>
<organism evidence="9 10">
    <name type="scientific">Haloarchaeobius litoreus</name>
    <dbReference type="NCBI Taxonomy" id="755306"/>
    <lineage>
        <taxon>Archaea</taxon>
        <taxon>Methanobacteriati</taxon>
        <taxon>Methanobacteriota</taxon>
        <taxon>Stenosarchaea group</taxon>
        <taxon>Halobacteria</taxon>
        <taxon>Halobacteriales</taxon>
        <taxon>Halorubellaceae</taxon>
        <taxon>Haloarchaeobius</taxon>
    </lineage>
</organism>
<feature type="domain" description="Blue (type 1) copper" evidence="8">
    <location>
        <begin position="101"/>
        <end position="173"/>
    </location>
</feature>
<evidence type="ECO:0000256" key="5">
    <source>
        <dbReference type="ARBA" id="ARBA00023008"/>
    </source>
</evidence>
<feature type="region of interest" description="Disordered" evidence="7">
    <location>
        <begin position="1"/>
        <end position="101"/>
    </location>
</feature>
<evidence type="ECO:0000256" key="3">
    <source>
        <dbReference type="ARBA" id="ARBA00022723"/>
    </source>
</evidence>
<proteinExistence type="predicted"/>
<protein>
    <submittedName>
        <fullName evidence="9">Plastocyanin/azurin family copper-binding protein</fullName>
    </submittedName>
</protein>
<dbReference type="RefSeq" id="WP_256398293.1">
    <property type="nucleotide sequence ID" value="NZ_JANHJR010000001.1"/>
</dbReference>
<keyword evidence="3" id="KW-0479">Metal-binding</keyword>
<sequence length="295" mass="31363">MHDTDDTATKRRRTVLKATGTTLLLGSLAGCSSDGGGDGTPTATETPTATAEPSTDPPTTTDEPDQMSDDGDGSGGQTTESTVVEVGPGGEYVFEPGTDEPLYITPGTEVLFGWESDSHNIAVESTPAGSSWEGYPEVENAGFTYRHTFETKGTFEFLCEPHQSIGMVGEIVVTETGAPPETGTEHPDGPVRLGDDGTAQISVGADGGFVYEPGTERPVSVPPGTRVTFVWESDSHNVYMESMPEDSDWTNEDGVVFDAGHERTHTFEATGRYEFVCQPHESLGERGVLLVESTE</sequence>
<keyword evidence="5" id="KW-0186">Copper</keyword>
<dbReference type="Gene3D" id="2.60.40.420">
    <property type="entry name" value="Cupredoxins - blue copper proteins"/>
    <property type="match status" value="2"/>
</dbReference>
<dbReference type="EMBL" id="JBHUDO010000002">
    <property type="protein sequence ID" value="MFD1646188.1"/>
    <property type="molecule type" value="Genomic_DNA"/>
</dbReference>
<gene>
    <name evidence="9" type="ORF">ACFSBL_10890</name>
</gene>
<evidence type="ECO:0000313" key="10">
    <source>
        <dbReference type="Proteomes" id="UP001597034"/>
    </source>
</evidence>
<keyword evidence="2" id="KW-0813">Transport</keyword>
<keyword evidence="6" id="KW-0472">Membrane</keyword>
<dbReference type="PANTHER" id="PTHR34192">
    <property type="entry name" value="PLASTOCYANIN MAJOR ISOFORM, CHLOROPLASTIC-RELATED"/>
    <property type="match status" value="1"/>
</dbReference>
<evidence type="ECO:0000256" key="1">
    <source>
        <dbReference type="ARBA" id="ARBA00004370"/>
    </source>
</evidence>
<dbReference type="GO" id="GO:0016020">
    <property type="term" value="C:membrane"/>
    <property type="evidence" value="ECO:0007669"/>
    <property type="project" value="UniProtKB-SubCell"/>
</dbReference>
<dbReference type="GO" id="GO:0046872">
    <property type="term" value="F:metal ion binding"/>
    <property type="evidence" value="ECO:0007669"/>
    <property type="project" value="UniProtKB-KW"/>
</dbReference>
<accession>A0ABD6DL63</accession>
<evidence type="ECO:0000256" key="6">
    <source>
        <dbReference type="ARBA" id="ARBA00023136"/>
    </source>
</evidence>
<comment type="caution">
    <text evidence="9">The sequence shown here is derived from an EMBL/GenBank/DDBJ whole genome shotgun (WGS) entry which is preliminary data.</text>
</comment>
<dbReference type="Proteomes" id="UP001597034">
    <property type="component" value="Unassembled WGS sequence"/>
</dbReference>
<feature type="compositionally biased region" description="Acidic residues" evidence="7">
    <location>
        <begin position="62"/>
        <end position="72"/>
    </location>
</feature>
<evidence type="ECO:0000256" key="4">
    <source>
        <dbReference type="ARBA" id="ARBA00022982"/>
    </source>
</evidence>
<evidence type="ECO:0000256" key="2">
    <source>
        <dbReference type="ARBA" id="ARBA00022448"/>
    </source>
</evidence>
<name>A0ABD6DL63_9EURY</name>
<comment type="subcellular location">
    <subcellularLocation>
        <location evidence="1">Membrane</location>
    </subcellularLocation>
</comment>
<evidence type="ECO:0000259" key="8">
    <source>
        <dbReference type="Pfam" id="PF00127"/>
    </source>
</evidence>
<keyword evidence="10" id="KW-1185">Reference proteome</keyword>
<evidence type="ECO:0000313" key="9">
    <source>
        <dbReference type="EMBL" id="MFD1646188.1"/>
    </source>
</evidence>
<feature type="compositionally biased region" description="Low complexity" evidence="7">
    <location>
        <begin position="40"/>
        <end position="61"/>
    </location>
</feature>
<evidence type="ECO:0000256" key="7">
    <source>
        <dbReference type="SAM" id="MobiDB-lite"/>
    </source>
</evidence>
<keyword evidence="4" id="KW-0249">Electron transport</keyword>
<feature type="compositionally biased region" description="Low complexity" evidence="7">
    <location>
        <begin position="19"/>
        <end position="32"/>
    </location>
</feature>
<dbReference type="SUPFAM" id="SSF49503">
    <property type="entry name" value="Cupredoxins"/>
    <property type="match status" value="2"/>
</dbReference>
<dbReference type="PANTHER" id="PTHR34192:SF10">
    <property type="entry name" value="PLASTOCYANIN MAJOR ISOFORM, CHLOROPLASTIC-RELATED"/>
    <property type="match status" value="1"/>
</dbReference>
<dbReference type="Pfam" id="PF00127">
    <property type="entry name" value="Copper-bind"/>
    <property type="match status" value="2"/>
</dbReference>